<feature type="region of interest" description="Disordered" evidence="1">
    <location>
        <begin position="214"/>
        <end position="235"/>
    </location>
</feature>
<dbReference type="Proteomes" id="UP000241690">
    <property type="component" value="Unassembled WGS sequence"/>
</dbReference>
<dbReference type="GeneID" id="36623781"/>
<reference evidence="2 3" key="1">
    <citation type="submission" date="2016-07" db="EMBL/GenBank/DDBJ databases">
        <title>Multiple horizontal gene transfer events from other fungi enriched the ability of initially mycotrophic Trichoderma (Ascomycota) to feed on dead plant biomass.</title>
        <authorList>
            <consortium name="DOE Joint Genome Institute"/>
            <person name="Aerts A."/>
            <person name="Atanasova L."/>
            <person name="Chenthamara K."/>
            <person name="Zhang J."/>
            <person name="Grujic M."/>
            <person name="Henrissat B."/>
            <person name="Kuo A."/>
            <person name="Salamov A."/>
            <person name="Lipzen A."/>
            <person name="Labutti K."/>
            <person name="Barry K."/>
            <person name="Miao Y."/>
            <person name="Rahimi M.J."/>
            <person name="Shen Q."/>
            <person name="Grigoriev I.V."/>
            <person name="Kubicek C.P."/>
            <person name="Druzhinina I.S."/>
        </authorList>
    </citation>
    <scope>NUCLEOTIDE SEQUENCE [LARGE SCALE GENOMIC DNA]</scope>
    <source>
        <strain evidence="2 3">CBS 226.95</strain>
    </source>
</reference>
<dbReference type="RefSeq" id="XP_024773388.1">
    <property type="nucleotide sequence ID" value="XM_024915214.1"/>
</dbReference>
<proteinExistence type="predicted"/>
<protein>
    <submittedName>
        <fullName evidence="2">Uncharacterized protein</fullName>
    </submittedName>
</protein>
<name>A0A2T4A9G5_TRIHA</name>
<gene>
    <name evidence="2" type="ORF">M431DRAFT_443275</name>
</gene>
<sequence>MNQSMDWNLQALKAKKDFNDIKGTDKIGWMAPGEAAGADADWMGEKNSFTGQNAFYQVVGGRERKEKGPMPCMHVLYTRGRLVARARYTQVHARPCTTRQYQWETLASLPGALCNPQAGTQQRLVRQPGQKRRKIWTETGSRRHGHYEQSRASYRYLSSSAVSLAWEQTCGLSGLQVGYRGPQRGRWWATVGAASAQALSIGPRALEQSAQRCQWGAAQRPREGHGSKGSMLPFH</sequence>
<accession>A0A2T4A9G5</accession>
<dbReference type="AlphaFoldDB" id="A0A2T4A9G5"/>
<evidence type="ECO:0000313" key="3">
    <source>
        <dbReference type="Proteomes" id="UP000241690"/>
    </source>
</evidence>
<keyword evidence="3" id="KW-1185">Reference proteome</keyword>
<evidence type="ECO:0000256" key="1">
    <source>
        <dbReference type="SAM" id="MobiDB-lite"/>
    </source>
</evidence>
<dbReference type="EMBL" id="KZ679681">
    <property type="protein sequence ID" value="PTB53711.1"/>
    <property type="molecule type" value="Genomic_DNA"/>
</dbReference>
<organism evidence="2 3">
    <name type="scientific">Trichoderma harzianum CBS 226.95</name>
    <dbReference type="NCBI Taxonomy" id="983964"/>
    <lineage>
        <taxon>Eukaryota</taxon>
        <taxon>Fungi</taxon>
        <taxon>Dikarya</taxon>
        <taxon>Ascomycota</taxon>
        <taxon>Pezizomycotina</taxon>
        <taxon>Sordariomycetes</taxon>
        <taxon>Hypocreomycetidae</taxon>
        <taxon>Hypocreales</taxon>
        <taxon>Hypocreaceae</taxon>
        <taxon>Trichoderma</taxon>
    </lineage>
</organism>
<evidence type="ECO:0000313" key="2">
    <source>
        <dbReference type="EMBL" id="PTB53711.1"/>
    </source>
</evidence>